<accession>A0A5B9BZK2</accession>
<organism evidence="2">
    <name type="scientific">Grapevine virus A</name>
    <dbReference type="NCBI Taxonomy" id="35288"/>
    <lineage>
        <taxon>Viruses</taxon>
        <taxon>Riboviria</taxon>
        <taxon>Orthornavirae</taxon>
        <taxon>Kitrinoviricota</taxon>
        <taxon>Alsuviricetes</taxon>
        <taxon>Tymovirales</taxon>
        <taxon>Betaflexiviridae</taxon>
        <taxon>Trivirinae</taxon>
        <taxon>Vitivirus</taxon>
        <taxon>Vitivirus alphavitis</taxon>
    </lineage>
</organism>
<evidence type="ECO:0000256" key="1">
    <source>
        <dbReference type="SAM" id="MobiDB-lite"/>
    </source>
</evidence>
<dbReference type="EMBL" id="MK404722">
    <property type="protein sequence ID" value="QED94350.1"/>
    <property type="molecule type" value="Genomic_RNA"/>
</dbReference>
<name>A0A5B9BZK2_9VIRU</name>
<feature type="region of interest" description="Disordered" evidence="1">
    <location>
        <begin position="254"/>
        <end position="279"/>
    </location>
</feature>
<proteinExistence type="predicted"/>
<reference evidence="2" key="1">
    <citation type="submission" date="2019-01" db="EMBL/GenBank/DDBJ databases">
        <authorList>
            <person name="Candresse T."/>
            <person name="Marais A."/>
            <person name="Faure C."/>
        </authorList>
    </citation>
    <scope>NUCLEOTIDE SEQUENCE</scope>
    <source>
        <strain evidence="2">TT2017-79</strain>
    </source>
</reference>
<protein>
    <submittedName>
        <fullName evidence="2">Movement protein</fullName>
    </submittedName>
</protein>
<evidence type="ECO:0000313" key="2">
    <source>
        <dbReference type="EMBL" id="QED94350.1"/>
    </source>
</evidence>
<sequence>MSREDLQATKGSHSGLQEIKVFNVKRNTKDLESLNKSLHRGDVYDTELIEKVFPRRTKKCVIHRELTVKDGRVDCDLDIMDSGLNDIDEEEFPLYHVGCIVVALMPHGKNLQGKVAVEVLDTRLKEGAARISRTFMDMSKPLSACADFPGYFISTSDLLNGYTLHLSITTTDLQFVDGVHPFSVQLMSIGRFCGDDMKTRYAVCEASKMLHQNILNSEGDGETIPRGVPVQKVPDTLVMPEVYETIKRLGLKTNGTLRQEGRDKGDNRGVGVGESPTNR</sequence>